<protein>
    <submittedName>
        <fullName evidence="5">Acyltransferase</fullName>
    </submittedName>
</protein>
<dbReference type="InterPro" id="IPR050879">
    <property type="entry name" value="Acyltransferase_3"/>
</dbReference>
<keyword evidence="2" id="KW-1133">Transmembrane helix</keyword>
<comment type="caution">
    <text evidence="5">The sequence shown here is derived from an EMBL/GenBank/DDBJ whole genome shotgun (WGS) entry which is preliminary data.</text>
</comment>
<gene>
    <name evidence="5" type="ORF">C3B61_18135</name>
</gene>
<feature type="domain" description="Acyltransferase 3" evidence="3">
    <location>
        <begin position="35"/>
        <end position="364"/>
    </location>
</feature>
<feature type="transmembrane region" description="Helical" evidence="2">
    <location>
        <begin position="399"/>
        <end position="422"/>
    </location>
</feature>
<reference evidence="5 6" key="1">
    <citation type="submission" date="2018-01" db="EMBL/GenBank/DDBJ databases">
        <title>Cryobacterium sp. nov., from glaciers in China.</title>
        <authorList>
            <person name="Liu Q."/>
            <person name="Xin Y.-H."/>
        </authorList>
    </citation>
    <scope>NUCLEOTIDE SEQUENCE [LARGE SCALE GENOMIC DNA]</scope>
    <source>
        <strain evidence="5 6">TMN-42</strain>
    </source>
</reference>
<keyword evidence="5" id="KW-0012">Acyltransferase</keyword>
<feature type="transmembrane region" description="Helical" evidence="2">
    <location>
        <begin position="101"/>
        <end position="120"/>
    </location>
</feature>
<evidence type="ECO:0000313" key="6">
    <source>
        <dbReference type="Proteomes" id="UP000237340"/>
    </source>
</evidence>
<evidence type="ECO:0000313" key="5">
    <source>
        <dbReference type="EMBL" id="POH62192.1"/>
    </source>
</evidence>
<sequence length="722" mass="76502">MRTTAPAEAPQPRPRPPARPPTRPPAAPPSTRRRDIQGLRALAVIAVIFDHVLHWPAGGFVGVDIFFVISGFLITGILLREHERTGRISLRSFYGSRLRRLLPSAAVVLVATGAIGSVLFNQTRAMSTLWDAGASFLFVANWRFAALGTDYFSTLAPASAVQHYWSLSVEEQFYLVWPWLMVLVLFVLARGSRTPGRGRRAVGILAAVVIAASFAYAVWDSATNPTIAYFSTFSRAWELGIGAILAVAAPLAARMPVAWRVVLGWAGLAGIVASFVVVTGDIAFPGPGAALPVLATALVLAAGIGGPQRTLVPLTNPVSVYLGNISYSLYLWHFPVFVFLSMLLPAQSLQSTLVILGTILAVSVTSYYLVEQPFHRSPWLRGRRPAGERRDAWHSWREAFGSQFILSSMGVLVIVIVVAVSFQPAGGRATTEAPSVAGTDSAVNPEVALQAELAAAVAATAWPDNLSPSRDDAMARTSNDNPARDCFDIGDTPDFGRCTWGADSAPNHMYLVGDSEALSYAPAFKAIAEASDGQWKITTIGLYGCRFTEVLVANEGAGVMDACPQRKLDISDRIVADAPQLVVVANAFAEGQDANRSPLSVESLVASTLAETAGYNAAGKIVYLAPPPLGADLGRCYSAVSSPQDCNVGVGSVWQQFAAALSAPSATGDHFVSSLPFSCSAGICPAFAGTLPTKYDTVHLTPAYAVHVAPAIRDALTALGVI</sequence>
<evidence type="ECO:0000259" key="3">
    <source>
        <dbReference type="Pfam" id="PF01757"/>
    </source>
</evidence>
<dbReference type="EMBL" id="PPXD01000027">
    <property type="protein sequence ID" value="POH62192.1"/>
    <property type="molecule type" value="Genomic_DNA"/>
</dbReference>
<dbReference type="GO" id="GO:0016020">
    <property type="term" value="C:membrane"/>
    <property type="evidence" value="ECO:0007669"/>
    <property type="project" value="TreeGrafter"/>
</dbReference>
<evidence type="ECO:0000256" key="2">
    <source>
        <dbReference type="SAM" id="Phobius"/>
    </source>
</evidence>
<dbReference type="AlphaFoldDB" id="A0A2S3Z9P9"/>
<evidence type="ECO:0000256" key="1">
    <source>
        <dbReference type="SAM" id="MobiDB-lite"/>
    </source>
</evidence>
<name>A0A2S3Z9P9_9MICO</name>
<accession>A0A2S3Z9P9</accession>
<keyword evidence="2" id="KW-0472">Membrane</keyword>
<feature type="region of interest" description="Disordered" evidence="1">
    <location>
        <begin position="1"/>
        <end position="32"/>
    </location>
</feature>
<feature type="transmembrane region" description="Helical" evidence="2">
    <location>
        <begin position="352"/>
        <end position="370"/>
    </location>
</feature>
<feature type="transmembrane region" description="Helical" evidence="2">
    <location>
        <begin position="201"/>
        <end position="219"/>
    </location>
</feature>
<feature type="compositionally biased region" description="Pro residues" evidence="1">
    <location>
        <begin position="9"/>
        <end position="28"/>
    </location>
</feature>
<dbReference type="Pfam" id="PF01757">
    <property type="entry name" value="Acyl_transf_3"/>
    <property type="match status" value="1"/>
</dbReference>
<dbReference type="Pfam" id="PF19040">
    <property type="entry name" value="SGNH"/>
    <property type="match status" value="1"/>
</dbReference>
<evidence type="ECO:0000259" key="4">
    <source>
        <dbReference type="Pfam" id="PF19040"/>
    </source>
</evidence>
<feature type="transmembrane region" description="Helical" evidence="2">
    <location>
        <begin position="262"/>
        <end position="283"/>
    </location>
</feature>
<keyword evidence="2" id="KW-0812">Transmembrane</keyword>
<keyword evidence="5" id="KW-0808">Transferase</keyword>
<proteinExistence type="predicted"/>
<dbReference type="PANTHER" id="PTHR23028:SF53">
    <property type="entry name" value="ACYL_TRANSF_3 DOMAIN-CONTAINING PROTEIN"/>
    <property type="match status" value="1"/>
</dbReference>
<keyword evidence="6" id="KW-1185">Reference proteome</keyword>
<dbReference type="InterPro" id="IPR002656">
    <property type="entry name" value="Acyl_transf_3_dom"/>
</dbReference>
<dbReference type="Proteomes" id="UP000237340">
    <property type="component" value="Unassembled WGS sequence"/>
</dbReference>
<feature type="transmembrane region" description="Helical" evidence="2">
    <location>
        <begin position="61"/>
        <end position="80"/>
    </location>
</feature>
<dbReference type="PANTHER" id="PTHR23028">
    <property type="entry name" value="ACETYLTRANSFERASE"/>
    <property type="match status" value="1"/>
</dbReference>
<feature type="transmembrane region" description="Helical" evidence="2">
    <location>
        <begin position="289"/>
        <end position="306"/>
    </location>
</feature>
<dbReference type="InterPro" id="IPR043968">
    <property type="entry name" value="SGNH"/>
</dbReference>
<organism evidence="5 6">
    <name type="scientific">Cryobacterium zongtaii</name>
    <dbReference type="NCBI Taxonomy" id="1259217"/>
    <lineage>
        <taxon>Bacteria</taxon>
        <taxon>Bacillati</taxon>
        <taxon>Actinomycetota</taxon>
        <taxon>Actinomycetes</taxon>
        <taxon>Micrococcales</taxon>
        <taxon>Microbacteriaceae</taxon>
        <taxon>Cryobacterium</taxon>
    </lineage>
</organism>
<feature type="domain" description="SGNH" evidence="4">
    <location>
        <begin position="493"/>
        <end position="713"/>
    </location>
</feature>
<dbReference type="GO" id="GO:0009103">
    <property type="term" value="P:lipopolysaccharide biosynthetic process"/>
    <property type="evidence" value="ECO:0007669"/>
    <property type="project" value="TreeGrafter"/>
</dbReference>
<feature type="transmembrane region" description="Helical" evidence="2">
    <location>
        <begin position="172"/>
        <end position="189"/>
    </location>
</feature>
<dbReference type="GO" id="GO:0016747">
    <property type="term" value="F:acyltransferase activity, transferring groups other than amino-acyl groups"/>
    <property type="evidence" value="ECO:0007669"/>
    <property type="project" value="InterPro"/>
</dbReference>